<sequence>MSVSTVRNRKKNHNFAIIITLMSLVLVVMAGAVLYLWLHGRSDSGSGGLINPAKLMTEDTTAAHESSENGGNGGRKSLSSATVRLSMVGDVLLHNSVLTAARADTDNNSDFSFIFKHIVDPYRNFDLNIVDMEGTMGPPPFTAYPLFHSPTKLAEDMHKAGVGMAITANNHAIDAGEKGVTDTFNALVKNKIIPVGTSLDAKKKTWCIREINGIKIGFSAYTYETVRQNGRIAINALILPESLYGRLDSFSYEDDHFDDDKAKLAAREKEMREAGAEVTVFFMHWGTEYDSKPTFYQRELAKALAKAGTNLILACGPHVIQPIETLPADNSDGKCLVYYSVGNFVSAQYFDTGDSNGRAEDGLMAMVEFKRDEEGEVKLNRAGYCPLYCYKPVKFGGAASQAVPNAVALADPKLVDGRTSLVEASKIRIDKIMAENNVGKLPFYKFEFGYFDE</sequence>
<dbReference type="Proteomes" id="UP000236394">
    <property type="component" value="Unassembled WGS sequence"/>
</dbReference>
<dbReference type="RefSeq" id="WP_034574359.1">
    <property type="nucleotide sequence ID" value="NZ_NBZD01000001.1"/>
</dbReference>
<dbReference type="SUPFAM" id="SSF56300">
    <property type="entry name" value="Metallo-dependent phosphatases"/>
    <property type="match status" value="1"/>
</dbReference>
<evidence type="ECO:0000313" key="4">
    <source>
        <dbReference type="EMBL" id="PNH19399.1"/>
    </source>
</evidence>
<keyword evidence="2" id="KW-1133">Transmembrane helix</keyword>
<dbReference type="EMBL" id="NBZD01000001">
    <property type="protein sequence ID" value="PNH19399.1"/>
    <property type="molecule type" value="Genomic_DNA"/>
</dbReference>
<organism evidence="4 5">
    <name type="scientific">Mageeibacillus indolicus</name>
    <dbReference type="NCBI Taxonomy" id="884684"/>
    <lineage>
        <taxon>Bacteria</taxon>
        <taxon>Bacillati</taxon>
        <taxon>Bacillota</taxon>
        <taxon>Clostridia</taxon>
        <taxon>Eubacteriales</taxon>
        <taxon>Oscillospiraceae</taxon>
        <taxon>Mageeibacillus</taxon>
    </lineage>
</organism>
<evidence type="ECO:0000259" key="3">
    <source>
        <dbReference type="SMART" id="SM00854"/>
    </source>
</evidence>
<keyword evidence="2" id="KW-0812">Transmembrane</keyword>
<dbReference type="Pfam" id="PF09587">
    <property type="entry name" value="PGA_cap"/>
    <property type="match status" value="1"/>
</dbReference>
<accession>A0A2J8B3P2</accession>
<dbReference type="SMART" id="SM00854">
    <property type="entry name" value="PGA_cap"/>
    <property type="match status" value="1"/>
</dbReference>
<dbReference type="AlphaFoldDB" id="A0A2J8B3P2"/>
<dbReference type="InterPro" id="IPR052169">
    <property type="entry name" value="CW_Biosynth-Accessory"/>
</dbReference>
<evidence type="ECO:0000313" key="5">
    <source>
        <dbReference type="Proteomes" id="UP000236394"/>
    </source>
</evidence>
<dbReference type="PANTHER" id="PTHR33393">
    <property type="entry name" value="POLYGLUTAMINE SYNTHESIS ACCESSORY PROTEIN RV0574C-RELATED"/>
    <property type="match status" value="1"/>
</dbReference>
<comment type="caution">
    <text evidence="4">The sequence shown here is derived from an EMBL/GenBank/DDBJ whole genome shotgun (WGS) entry which is preliminary data.</text>
</comment>
<dbReference type="Gene3D" id="3.60.21.10">
    <property type="match status" value="1"/>
</dbReference>
<evidence type="ECO:0000256" key="1">
    <source>
        <dbReference type="ARBA" id="ARBA00005662"/>
    </source>
</evidence>
<dbReference type="CDD" id="cd07381">
    <property type="entry name" value="MPP_CapA"/>
    <property type="match status" value="1"/>
</dbReference>
<reference evidence="5" key="1">
    <citation type="submission" date="2017-04" db="EMBL/GenBank/DDBJ databases">
        <authorList>
            <person name="Bumgarner R.E."/>
            <person name="Fredricks D.N."/>
            <person name="Srinivasan S."/>
        </authorList>
    </citation>
    <scope>NUCLEOTIDE SEQUENCE [LARGE SCALE GENOMIC DNA]</scope>
    <source>
        <strain evidence="5">KA00405</strain>
    </source>
</reference>
<dbReference type="InterPro" id="IPR029052">
    <property type="entry name" value="Metallo-depent_PP-like"/>
</dbReference>
<dbReference type="InterPro" id="IPR019079">
    <property type="entry name" value="Capsule_synth_CapA"/>
</dbReference>
<name>A0A2J8B3P2_9FIRM</name>
<keyword evidence="2" id="KW-0472">Membrane</keyword>
<dbReference type="PANTHER" id="PTHR33393:SF12">
    <property type="entry name" value="CAPSULE BIOSYNTHESIS PROTEIN CAPA"/>
    <property type="match status" value="1"/>
</dbReference>
<comment type="similarity">
    <text evidence="1">Belongs to the CapA family.</text>
</comment>
<evidence type="ECO:0000256" key="2">
    <source>
        <dbReference type="SAM" id="Phobius"/>
    </source>
</evidence>
<feature type="domain" description="Capsule synthesis protein CapA" evidence="3">
    <location>
        <begin position="84"/>
        <end position="348"/>
    </location>
</feature>
<gene>
    <name evidence="4" type="ORF">B7R76_00480</name>
</gene>
<proteinExistence type="inferred from homology"/>
<protein>
    <recommendedName>
        <fullName evidence="3">Capsule synthesis protein CapA domain-containing protein</fullName>
    </recommendedName>
</protein>
<feature type="transmembrane region" description="Helical" evidence="2">
    <location>
        <begin position="15"/>
        <end position="38"/>
    </location>
</feature>